<protein>
    <submittedName>
        <fullName evidence="2">Uncharacterized protein</fullName>
    </submittedName>
</protein>
<feature type="compositionally biased region" description="Basic and acidic residues" evidence="1">
    <location>
        <begin position="1"/>
        <end position="16"/>
    </location>
</feature>
<keyword evidence="3" id="KW-1185">Reference proteome</keyword>
<gene>
    <name evidence="2" type="primary">HaOG203958</name>
    <name evidence="2" type="ORF">B5X24_HaOG203958</name>
</gene>
<dbReference type="Proteomes" id="UP000249218">
    <property type="component" value="Unassembled WGS sequence"/>
</dbReference>
<proteinExistence type="predicted"/>
<accession>A0A2W1BUY6</accession>
<dbReference type="EMBL" id="KZ149939">
    <property type="protein sequence ID" value="PZC77007.1"/>
    <property type="molecule type" value="Genomic_DNA"/>
</dbReference>
<dbReference type="AlphaFoldDB" id="A0A2W1BUY6"/>
<reference evidence="2 3" key="1">
    <citation type="journal article" date="2017" name="BMC Biol.">
        <title>Genomic innovations, transcriptional plasticity and gene loss underlying the evolution and divergence of two highly polyphagous and invasive Helicoverpa pest species.</title>
        <authorList>
            <person name="Pearce S.L."/>
            <person name="Clarke D.F."/>
            <person name="East P.D."/>
            <person name="Elfekih S."/>
            <person name="Gordon K.H."/>
            <person name="Jermiin L.S."/>
            <person name="McGaughran A."/>
            <person name="Oakeshott J.G."/>
            <person name="Papanikolaou A."/>
            <person name="Perera O.P."/>
            <person name="Rane R.V."/>
            <person name="Richards S."/>
            <person name="Tay W.T."/>
            <person name="Walsh T.K."/>
            <person name="Anderson A."/>
            <person name="Anderson C.J."/>
            <person name="Asgari S."/>
            <person name="Board P.G."/>
            <person name="Bretschneider A."/>
            <person name="Campbell P.M."/>
            <person name="Chertemps T."/>
            <person name="Christeller J.T."/>
            <person name="Coppin C.W."/>
            <person name="Downes S.J."/>
            <person name="Duan G."/>
            <person name="Farnsworth C.A."/>
            <person name="Good R.T."/>
            <person name="Han L.B."/>
            <person name="Han Y.C."/>
            <person name="Hatje K."/>
            <person name="Horne I."/>
            <person name="Huang Y.P."/>
            <person name="Hughes D.S."/>
            <person name="Jacquin-Joly E."/>
            <person name="James W."/>
            <person name="Jhangiani S."/>
            <person name="Kollmar M."/>
            <person name="Kuwar S.S."/>
            <person name="Li S."/>
            <person name="Liu N.Y."/>
            <person name="Maibeche M.T."/>
            <person name="Miller J.R."/>
            <person name="Montagne N."/>
            <person name="Perry T."/>
            <person name="Qu J."/>
            <person name="Song S.V."/>
            <person name="Sutton G.G."/>
            <person name="Vogel H."/>
            <person name="Walenz B.P."/>
            <person name="Xu W."/>
            <person name="Zhang H.J."/>
            <person name="Zou Z."/>
            <person name="Batterham P."/>
            <person name="Edwards O.R."/>
            <person name="Feyereisen R."/>
            <person name="Gibbs R.A."/>
            <person name="Heckel D.G."/>
            <person name="McGrath A."/>
            <person name="Robin C."/>
            <person name="Scherer S.E."/>
            <person name="Worley K.C."/>
            <person name="Wu Y.D."/>
        </authorList>
    </citation>
    <scope>NUCLEOTIDE SEQUENCE [LARGE SCALE GENOMIC DNA]</scope>
    <source>
        <strain evidence="2">Harm_GR_Male_#8</strain>
        <tissue evidence="2">Whole organism</tissue>
    </source>
</reference>
<sequence length="123" mass="13933">MVNNKKAEKTERRRWGENTGPGKETGEFCDRFVKAPTVTTGMMVDGFVRLVPAACIARHVCSLNRYTDTYSFTGPMFTMSARGGRILRLYGHRFSQHYSKSGNAEKPGQRCDELGELYRAYLP</sequence>
<evidence type="ECO:0000313" key="3">
    <source>
        <dbReference type="Proteomes" id="UP000249218"/>
    </source>
</evidence>
<organism evidence="2 3">
    <name type="scientific">Helicoverpa armigera</name>
    <name type="common">Cotton bollworm</name>
    <name type="synonym">Heliothis armigera</name>
    <dbReference type="NCBI Taxonomy" id="29058"/>
    <lineage>
        <taxon>Eukaryota</taxon>
        <taxon>Metazoa</taxon>
        <taxon>Ecdysozoa</taxon>
        <taxon>Arthropoda</taxon>
        <taxon>Hexapoda</taxon>
        <taxon>Insecta</taxon>
        <taxon>Pterygota</taxon>
        <taxon>Neoptera</taxon>
        <taxon>Endopterygota</taxon>
        <taxon>Lepidoptera</taxon>
        <taxon>Glossata</taxon>
        <taxon>Ditrysia</taxon>
        <taxon>Noctuoidea</taxon>
        <taxon>Noctuidae</taxon>
        <taxon>Heliothinae</taxon>
        <taxon>Helicoverpa</taxon>
    </lineage>
</organism>
<feature type="region of interest" description="Disordered" evidence="1">
    <location>
        <begin position="1"/>
        <end position="27"/>
    </location>
</feature>
<name>A0A2W1BUY6_HELAM</name>
<evidence type="ECO:0000256" key="1">
    <source>
        <dbReference type="SAM" id="MobiDB-lite"/>
    </source>
</evidence>
<evidence type="ECO:0000313" key="2">
    <source>
        <dbReference type="EMBL" id="PZC77007.1"/>
    </source>
</evidence>